<dbReference type="Pfam" id="PF13830">
    <property type="entry name" value="DUF4192"/>
    <property type="match status" value="1"/>
</dbReference>
<comment type="caution">
    <text evidence="1">The sequence shown here is derived from an EMBL/GenBank/DDBJ whole genome shotgun (WGS) entry which is preliminary data.</text>
</comment>
<dbReference type="Proteomes" id="UP001139336">
    <property type="component" value="Unassembled WGS sequence"/>
</dbReference>
<accession>A0A9X1TZ33</accession>
<gene>
    <name evidence="1" type="ORF">L1O03_04720</name>
</gene>
<dbReference type="AlphaFoldDB" id="A0A9X1TZ33"/>
<reference evidence="1" key="1">
    <citation type="submission" date="2022-01" db="EMBL/GenBank/DDBJ databases">
        <title>Corynebacterium sp. nov isolated from isolated from the feces of the greater white-fronted geese (Anser albifrons) at Poyang Lake, PR China.</title>
        <authorList>
            <person name="Liu Q."/>
        </authorList>
    </citation>
    <scope>NUCLEOTIDE SEQUENCE</scope>
    <source>
        <strain evidence="1">JCM 32435</strain>
    </source>
</reference>
<organism evidence="1 2">
    <name type="scientific">Corynebacterium uropygiale</name>
    <dbReference type="NCBI Taxonomy" id="1775911"/>
    <lineage>
        <taxon>Bacteria</taxon>
        <taxon>Bacillati</taxon>
        <taxon>Actinomycetota</taxon>
        <taxon>Actinomycetes</taxon>
        <taxon>Mycobacteriales</taxon>
        <taxon>Corynebacteriaceae</taxon>
        <taxon>Corynebacterium</taxon>
    </lineage>
</organism>
<dbReference type="RefSeq" id="WP_236118283.1">
    <property type="nucleotide sequence ID" value="NZ_JAKGSI010000002.1"/>
</dbReference>
<dbReference type="EMBL" id="JAKGSI010000002">
    <property type="protein sequence ID" value="MCF4006486.1"/>
    <property type="molecule type" value="Genomic_DNA"/>
</dbReference>
<name>A0A9X1TZ33_9CORY</name>
<proteinExistence type="predicted"/>
<evidence type="ECO:0000313" key="2">
    <source>
        <dbReference type="Proteomes" id="UP001139336"/>
    </source>
</evidence>
<protein>
    <submittedName>
        <fullName evidence="1">DUF4192 domain-containing protein</fullName>
    </submittedName>
</protein>
<dbReference type="InterPro" id="IPR025447">
    <property type="entry name" value="DUF4192"/>
</dbReference>
<keyword evidence="2" id="KW-1185">Reference proteome</keyword>
<evidence type="ECO:0000313" key="1">
    <source>
        <dbReference type="EMBL" id="MCF4006486.1"/>
    </source>
</evidence>
<sequence>MTAAQFFSPVSSPSTIFANLPAILGYYPHESVILLGFLRQEPDRFTLGPILRSDCAAIDHDDGRAALHSAFTHMENVRAEFMVALIVSTDPRRRFRSARRLYEVDRERVGEVHVVACFEAVEICTREPYWLSWSGTDGVLPEAWRCGLIGNVVAAPAMEPFRRKGELPDLDRESAYRFFDHGNPHMDDEQRESIELRINENTPDLLREVADAKHSGHLEGWREEWRETMIQLLAEVARLSKAELSAREDLLARLGLILSVDATRDLFMTLIGEHSEEVLAASIVAARTFRGVIRCNALCAYSAASIVEGFPMRLYPALVASLDEDPGHSLTHLLLRSGMTGAFEKIVSAVTRS</sequence>